<keyword evidence="3" id="KW-0238">DNA-binding</keyword>
<evidence type="ECO:0000256" key="3">
    <source>
        <dbReference type="ARBA" id="ARBA00023125"/>
    </source>
</evidence>
<dbReference type="FunFam" id="1.10.10.10:FF:000001">
    <property type="entry name" value="LysR family transcriptional regulator"/>
    <property type="match status" value="1"/>
</dbReference>
<dbReference type="InterPro" id="IPR005119">
    <property type="entry name" value="LysR_subst-bd"/>
</dbReference>
<evidence type="ECO:0000256" key="1">
    <source>
        <dbReference type="ARBA" id="ARBA00009437"/>
    </source>
</evidence>
<name>A0A090QMI4_9GAMM</name>
<gene>
    <name evidence="6" type="ORF">JCM19237_1037</name>
</gene>
<evidence type="ECO:0000256" key="4">
    <source>
        <dbReference type="ARBA" id="ARBA00023163"/>
    </source>
</evidence>
<dbReference type="eggNOG" id="COG0583">
    <property type="taxonomic scope" value="Bacteria"/>
</dbReference>
<evidence type="ECO:0000256" key="2">
    <source>
        <dbReference type="ARBA" id="ARBA00023015"/>
    </source>
</evidence>
<dbReference type="PANTHER" id="PTHR30419:SF8">
    <property type="entry name" value="NITROGEN ASSIMILATION TRANSCRIPTIONAL ACTIVATOR-RELATED"/>
    <property type="match status" value="1"/>
</dbReference>
<dbReference type="EMBL" id="BBMN01000004">
    <property type="protein sequence ID" value="GAL04365.1"/>
    <property type="molecule type" value="Genomic_DNA"/>
</dbReference>
<dbReference type="Pfam" id="PF00126">
    <property type="entry name" value="HTH_1"/>
    <property type="match status" value="1"/>
</dbReference>
<keyword evidence="2" id="KW-0805">Transcription regulation</keyword>
<protein>
    <submittedName>
        <fullName evidence="6">Transcriptional regulators LysR family</fullName>
    </submittedName>
</protein>
<dbReference type="InterPro" id="IPR036390">
    <property type="entry name" value="WH_DNA-bd_sf"/>
</dbReference>
<dbReference type="SUPFAM" id="SSF53850">
    <property type="entry name" value="Periplasmic binding protein-like II"/>
    <property type="match status" value="1"/>
</dbReference>
<comment type="caution">
    <text evidence="6">The sequence shown here is derived from an EMBL/GenBank/DDBJ whole genome shotgun (WGS) entry which is preliminary data.</text>
</comment>
<evidence type="ECO:0000313" key="7">
    <source>
        <dbReference type="Proteomes" id="UP000029227"/>
    </source>
</evidence>
<dbReference type="GO" id="GO:0003700">
    <property type="term" value="F:DNA-binding transcription factor activity"/>
    <property type="evidence" value="ECO:0007669"/>
    <property type="project" value="InterPro"/>
</dbReference>
<dbReference type="InterPro" id="IPR000847">
    <property type="entry name" value="LysR_HTH_N"/>
</dbReference>
<dbReference type="GO" id="GO:0005829">
    <property type="term" value="C:cytosol"/>
    <property type="evidence" value="ECO:0007669"/>
    <property type="project" value="TreeGrafter"/>
</dbReference>
<evidence type="ECO:0000259" key="5">
    <source>
        <dbReference type="PROSITE" id="PS50931"/>
    </source>
</evidence>
<organism evidence="6 7">
    <name type="scientific">Photobacterium aphoticum</name>
    <dbReference type="NCBI Taxonomy" id="754436"/>
    <lineage>
        <taxon>Bacteria</taxon>
        <taxon>Pseudomonadati</taxon>
        <taxon>Pseudomonadota</taxon>
        <taxon>Gammaproteobacteria</taxon>
        <taxon>Vibrionales</taxon>
        <taxon>Vibrionaceae</taxon>
        <taxon>Photobacterium</taxon>
    </lineage>
</organism>
<dbReference type="InterPro" id="IPR036388">
    <property type="entry name" value="WH-like_DNA-bd_sf"/>
</dbReference>
<dbReference type="AlphaFoldDB" id="A0A090QMI4"/>
<evidence type="ECO:0000313" key="6">
    <source>
        <dbReference type="EMBL" id="GAL04365.1"/>
    </source>
</evidence>
<dbReference type="PROSITE" id="PS50931">
    <property type="entry name" value="HTH_LYSR"/>
    <property type="match status" value="1"/>
</dbReference>
<dbReference type="Pfam" id="PF03466">
    <property type="entry name" value="LysR_substrate"/>
    <property type="match status" value="1"/>
</dbReference>
<dbReference type="STRING" id="754436.JCM19237_1037"/>
<keyword evidence="4" id="KW-0804">Transcription</keyword>
<proteinExistence type="inferred from homology"/>
<dbReference type="Gene3D" id="3.40.190.10">
    <property type="entry name" value="Periplasmic binding protein-like II"/>
    <property type="match status" value="2"/>
</dbReference>
<dbReference type="PRINTS" id="PR00039">
    <property type="entry name" value="HTHLYSR"/>
</dbReference>
<reference evidence="6 7" key="1">
    <citation type="journal article" date="2014" name="Genome Announc.">
        <title>Draft Genome Sequences of Two Vibrionaceae Species, Vibrio ponticus C121 and Photobacterium aphoticum C119, Isolated as Coral Reef Microbiota.</title>
        <authorList>
            <person name="Al-saari N."/>
            <person name="Meirelles P.M."/>
            <person name="Mino S."/>
            <person name="Suda W."/>
            <person name="Oshima K."/>
            <person name="Hattori M."/>
            <person name="Ohkuma M."/>
            <person name="Thompson F.L."/>
            <person name="Gomez-Gil B."/>
            <person name="Sawabe T."/>
            <person name="Sawabe T."/>
        </authorList>
    </citation>
    <scope>NUCLEOTIDE SEQUENCE [LARGE SCALE GENOMIC DNA]</scope>
    <source>
        <strain evidence="6 7">JCM 19237</strain>
    </source>
</reference>
<feature type="domain" description="HTH lysR-type" evidence="5">
    <location>
        <begin position="13"/>
        <end position="62"/>
    </location>
</feature>
<accession>A0A090QMI4</accession>
<dbReference type="PANTHER" id="PTHR30419">
    <property type="entry name" value="HTH-TYPE TRANSCRIPTIONAL REGULATOR YBHD"/>
    <property type="match status" value="1"/>
</dbReference>
<dbReference type="InterPro" id="IPR050950">
    <property type="entry name" value="HTH-type_LysR_regulators"/>
</dbReference>
<dbReference type="Gene3D" id="1.10.10.10">
    <property type="entry name" value="Winged helix-like DNA-binding domain superfamily/Winged helix DNA-binding domain"/>
    <property type="match status" value="1"/>
</dbReference>
<sequence>MQIFAMFKLMLQFIQVAKTQNVTQAANQLCLSQPTLSHNMHKLEEKLGTKLFNRNSKGITLTSSGELLYEQAKMMQHLYENTLHKLEKHKLRHQTELKIGCGDAWWHLFVRDCVQVFRQAYPQSNITIDVGDHLQLMNLLLSDEISIFVGHEILGLAQSEDILFHPLFTSQEEVFVRQGHPLIGVNCSNEDIARFPSVDLGASKSRFAHLVQEQNEKLTSFQKRHYLQEKVKYNTNSLATAIDLLQTSDAILPYPASMKDYFARFDLVPLQMQECFSTATIGAYLHKDSQQNAESSELLAQFKVLCNNLTW</sequence>
<dbReference type="Proteomes" id="UP000029227">
    <property type="component" value="Unassembled WGS sequence"/>
</dbReference>
<dbReference type="GO" id="GO:0003677">
    <property type="term" value="F:DNA binding"/>
    <property type="evidence" value="ECO:0007669"/>
    <property type="project" value="UniProtKB-KW"/>
</dbReference>
<comment type="similarity">
    <text evidence="1">Belongs to the LysR transcriptional regulatory family.</text>
</comment>
<dbReference type="SUPFAM" id="SSF46785">
    <property type="entry name" value="Winged helix' DNA-binding domain"/>
    <property type="match status" value="1"/>
</dbReference>